<dbReference type="RefSeq" id="WP_227892344.1">
    <property type="nucleotide sequence ID" value="NZ_JAJFZQ010000009.1"/>
</dbReference>
<dbReference type="InterPro" id="IPR007168">
    <property type="entry name" value="Phageshock_PspC_N"/>
</dbReference>
<keyword evidence="2" id="KW-0812">Transmembrane</keyword>
<dbReference type="Proteomes" id="UP001139168">
    <property type="component" value="Unassembled WGS sequence"/>
</dbReference>
<feature type="region of interest" description="Disordered" evidence="1">
    <location>
        <begin position="204"/>
        <end position="290"/>
    </location>
</feature>
<feature type="transmembrane region" description="Helical" evidence="2">
    <location>
        <begin position="173"/>
        <end position="196"/>
    </location>
</feature>
<evidence type="ECO:0000256" key="1">
    <source>
        <dbReference type="SAM" id="MobiDB-lite"/>
    </source>
</evidence>
<reference evidence="4" key="1">
    <citation type="submission" date="2021-10" db="EMBL/GenBank/DDBJ databases">
        <title>Novel species in genus Arthrobacter.</title>
        <authorList>
            <person name="Liu Y."/>
        </authorList>
    </citation>
    <scope>NUCLEOTIDE SEQUENCE</scope>
    <source>
        <strain evidence="4">Zg-Y786</strain>
    </source>
</reference>
<dbReference type="Pfam" id="PF04024">
    <property type="entry name" value="PspC"/>
    <property type="match status" value="1"/>
</dbReference>
<dbReference type="EMBL" id="JAJFZQ010000009">
    <property type="protein sequence ID" value="MCC3267414.1"/>
    <property type="molecule type" value="Genomic_DNA"/>
</dbReference>
<accession>A0ABS8GL52</accession>
<sequence>MTPLPSEPDPAGKDRLPPAGTFGGADTEPLPSNDAPTRPLPPHATAAGSHRIPGSDEPNPGAGAEQRPNGFFTWLRSLGIVRGGDRWIGGVASGTASRLGLDPVLVRGLFVVLALFGVGLLLYGLAWALLPEPDGRIHAEEALRGTWTSGTTGALTAIILGTGPTIWWADDGWFGGFFFWPLFWLGGVGLLIYWLATRSGSSGTGGAGVPGGGQAPGDFHAARYPAASGSGSAGSSPAGAVPPYPAGAVPPYPAGTSARTTPGTPGSPVGHGFAAPNPAPRPSPVHRRTSPRGAEVALVLGAVLLTAGTVLTLDYTALIDVDSPVAVALAAAAVVNGLAIVVLGALGRSSGILGLTAAAAVVSAAATGIGIGIGSYANVVVANQADWTPNRTLPATGGYALTAADGELDLRYLSDEDRPSVEVPVSVAASDLTILVPNDLPVLIRTDMLAGNVVIDDGDSVTESGGMWRSSERKLNGTGSDPLVVHVKGFASNVLVTVNESDLER</sequence>
<feature type="compositionally biased region" description="Pro residues" evidence="1">
    <location>
        <begin position="240"/>
        <end position="253"/>
    </location>
</feature>
<comment type="caution">
    <text evidence="4">The sequence shown here is derived from an EMBL/GenBank/DDBJ whole genome shotgun (WGS) entry which is preliminary data.</text>
</comment>
<evidence type="ECO:0000259" key="3">
    <source>
        <dbReference type="Pfam" id="PF04024"/>
    </source>
</evidence>
<evidence type="ECO:0000313" key="4">
    <source>
        <dbReference type="EMBL" id="MCC3267414.1"/>
    </source>
</evidence>
<feature type="transmembrane region" description="Helical" evidence="2">
    <location>
        <begin position="296"/>
        <end position="319"/>
    </location>
</feature>
<gene>
    <name evidence="4" type="ORF">LJ752_15350</name>
</gene>
<feature type="domain" description="Phage shock protein PspC N-terminal" evidence="3">
    <location>
        <begin position="84"/>
        <end position="132"/>
    </location>
</feature>
<protein>
    <submittedName>
        <fullName evidence="4">PspC domain-containing protein</fullName>
    </submittedName>
</protein>
<feature type="transmembrane region" description="Helical" evidence="2">
    <location>
        <begin position="142"/>
        <end position="167"/>
    </location>
</feature>
<feature type="transmembrane region" description="Helical" evidence="2">
    <location>
        <begin position="325"/>
        <end position="346"/>
    </location>
</feature>
<feature type="transmembrane region" description="Helical" evidence="2">
    <location>
        <begin position="353"/>
        <end position="377"/>
    </location>
</feature>
<keyword evidence="2" id="KW-1133">Transmembrane helix</keyword>
<evidence type="ECO:0000256" key="2">
    <source>
        <dbReference type="SAM" id="Phobius"/>
    </source>
</evidence>
<feature type="compositionally biased region" description="Gly residues" evidence="1">
    <location>
        <begin position="204"/>
        <end position="215"/>
    </location>
</feature>
<evidence type="ECO:0000313" key="5">
    <source>
        <dbReference type="Proteomes" id="UP001139168"/>
    </source>
</evidence>
<name>A0ABS8GL52_9MICC</name>
<feature type="compositionally biased region" description="Low complexity" evidence="1">
    <location>
        <begin position="225"/>
        <end position="239"/>
    </location>
</feature>
<feature type="transmembrane region" description="Helical" evidence="2">
    <location>
        <begin position="108"/>
        <end position="130"/>
    </location>
</feature>
<feature type="region of interest" description="Disordered" evidence="1">
    <location>
        <begin position="1"/>
        <end position="68"/>
    </location>
</feature>
<keyword evidence="5" id="KW-1185">Reference proteome</keyword>
<proteinExistence type="predicted"/>
<keyword evidence="2" id="KW-0472">Membrane</keyword>
<organism evidence="4 5">
    <name type="scientific">Arthrobacter gengyunqii</name>
    <dbReference type="NCBI Taxonomy" id="2886940"/>
    <lineage>
        <taxon>Bacteria</taxon>
        <taxon>Bacillati</taxon>
        <taxon>Actinomycetota</taxon>
        <taxon>Actinomycetes</taxon>
        <taxon>Micrococcales</taxon>
        <taxon>Micrococcaceae</taxon>
        <taxon>Arthrobacter</taxon>
    </lineage>
</organism>